<dbReference type="Gene3D" id="3.40.50.150">
    <property type="entry name" value="Vaccinia Virus protein VP39"/>
    <property type="match status" value="2"/>
</dbReference>
<reference evidence="6" key="1">
    <citation type="journal article" date="2019" name="Int. J. Syst. Evol. Microbiol.">
        <title>The Global Catalogue of Microorganisms (GCM) 10K type strain sequencing project: providing services to taxonomists for standard genome sequencing and annotation.</title>
        <authorList>
            <consortium name="The Broad Institute Genomics Platform"/>
            <consortium name="The Broad Institute Genome Sequencing Center for Infectious Disease"/>
            <person name="Wu L."/>
            <person name="Ma J."/>
        </authorList>
    </citation>
    <scope>NUCLEOTIDE SEQUENCE [LARGE SCALE GENOMIC DNA]</scope>
    <source>
        <strain evidence="6">JCM 18303</strain>
    </source>
</reference>
<dbReference type="EMBL" id="BAABJP010000057">
    <property type="protein sequence ID" value="GAA5173715.1"/>
    <property type="molecule type" value="Genomic_DNA"/>
</dbReference>
<proteinExistence type="inferred from homology"/>
<dbReference type="InterPro" id="IPR019257">
    <property type="entry name" value="MeTrfase_dom"/>
</dbReference>
<feature type="binding site" evidence="3">
    <location>
        <begin position="283"/>
        <end position="285"/>
    </location>
    <ligand>
        <name>L-histidine</name>
        <dbReference type="ChEBI" id="CHEBI:57595"/>
    </ligand>
</feature>
<evidence type="ECO:0000256" key="3">
    <source>
        <dbReference type="HAMAP-Rule" id="MF_02037"/>
    </source>
</evidence>
<feature type="binding site" evidence="3">
    <location>
        <begin position="142"/>
        <end position="143"/>
    </location>
    <ligand>
        <name>S-adenosyl-L-methionine</name>
        <dbReference type="ChEBI" id="CHEBI:59789"/>
    </ligand>
</feature>
<comment type="catalytic activity">
    <reaction evidence="3">
        <text>L-histidine + 3 S-adenosyl-L-methionine = hercynine + 3 S-adenosyl-L-homocysteine + 3 H(+)</text>
        <dbReference type="Rhea" id="RHEA:38471"/>
        <dbReference type="ChEBI" id="CHEBI:15378"/>
        <dbReference type="ChEBI" id="CHEBI:15781"/>
        <dbReference type="ChEBI" id="CHEBI:57595"/>
        <dbReference type="ChEBI" id="CHEBI:57856"/>
        <dbReference type="ChEBI" id="CHEBI:59789"/>
        <dbReference type="EC" id="2.1.1.44"/>
    </reaction>
</comment>
<organism evidence="5 6">
    <name type="scientific">Pseudonocardia eucalypti</name>
    <dbReference type="NCBI Taxonomy" id="648755"/>
    <lineage>
        <taxon>Bacteria</taxon>
        <taxon>Bacillati</taxon>
        <taxon>Actinomycetota</taxon>
        <taxon>Actinomycetes</taxon>
        <taxon>Pseudonocardiales</taxon>
        <taxon>Pseudonocardiaceae</taxon>
        <taxon>Pseudonocardia</taxon>
    </lineage>
</organism>
<gene>
    <name evidence="3 5" type="primary">egtD</name>
    <name evidence="5" type="ORF">GCM10023321_75910</name>
</gene>
<feature type="binding site" evidence="3">
    <location>
        <position position="93"/>
    </location>
    <ligand>
        <name>S-adenosyl-L-methionine</name>
        <dbReference type="ChEBI" id="CHEBI:59789"/>
    </ligand>
</feature>
<evidence type="ECO:0000256" key="2">
    <source>
        <dbReference type="ARBA" id="ARBA00022679"/>
    </source>
</evidence>
<sequence>MTTAVLDVYLTEADGQAALRADARAGLTAIPKVLPPKWFYDARGSELYERITELAEYYPFNAEREILRERAGEIAAASGAETLVELGSGSSEKTRWLLDALTEAGTLRGYLPLDVSESALRDAARSLAEEYPALSVHGIVGDFTQHLGRIPARGKRLLAFLGGTIGNLVPAERADFLHSARAALRPGEQLLLGAGLVIDPATMVTAYDDPSGVTAEFNLNVLRVLNRELDADFDLGAFRHVALWNAEREWIEMRLRATRRMIVHVAELGLDVPFAEGEELLTEVSAKFRRDGVRTELRAAGFELTEWWTDSTNRFALTLATAL</sequence>
<feature type="binding site" evidence="3">
    <location>
        <position position="207"/>
    </location>
    <ligand>
        <name>L-histidine</name>
        <dbReference type="ChEBI" id="CHEBI:57595"/>
    </ligand>
</feature>
<feature type="binding site" evidence="3">
    <location>
        <position position="57"/>
    </location>
    <ligand>
        <name>L-histidine</name>
        <dbReference type="ChEBI" id="CHEBI:57595"/>
    </ligand>
</feature>
<feature type="binding site" evidence="3">
    <location>
        <position position="87"/>
    </location>
    <ligand>
        <name>S-adenosyl-L-methionine</name>
        <dbReference type="ChEBI" id="CHEBI:59789"/>
    </ligand>
</feature>
<comment type="pathway">
    <text evidence="3">Amino-acid biosynthesis; ergothioneine biosynthesis.</text>
</comment>
<dbReference type="EC" id="2.1.1.44" evidence="3"/>
<dbReference type="NCBIfam" id="TIGR03438">
    <property type="entry name" value="egtD_ergothio"/>
    <property type="match status" value="1"/>
</dbReference>
<feature type="domain" description="Histidine-specific methyltransferase SAM-dependent" evidence="4">
    <location>
        <begin position="20"/>
        <end position="321"/>
    </location>
</feature>
<evidence type="ECO:0000256" key="1">
    <source>
        <dbReference type="ARBA" id="ARBA00022603"/>
    </source>
</evidence>
<dbReference type="PIRSF" id="PIRSF018005">
    <property type="entry name" value="UCP018005"/>
    <property type="match status" value="1"/>
</dbReference>
<dbReference type="RefSeq" id="WP_185060660.1">
    <property type="nucleotide sequence ID" value="NZ_BAABJP010000057.1"/>
</dbReference>
<name>A0ABP9RB44_9PSEU</name>
<comment type="subunit">
    <text evidence="3">Monomer.</text>
</comment>
<dbReference type="Pfam" id="PF10017">
    <property type="entry name" value="Methyltransf_33"/>
    <property type="match status" value="1"/>
</dbReference>
<comment type="similarity">
    <text evidence="3">Belongs to the methyltransferase superfamily. EgtD family.</text>
</comment>
<dbReference type="InterPro" id="IPR029063">
    <property type="entry name" value="SAM-dependent_MTases_sf"/>
</dbReference>
<dbReference type="Proteomes" id="UP001428817">
    <property type="component" value="Unassembled WGS sequence"/>
</dbReference>
<feature type="binding site" evidence="3">
    <location>
        <position position="167"/>
    </location>
    <ligand>
        <name>L-histidine</name>
        <dbReference type="ChEBI" id="CHEBI:57595"/>
    </ligand>
</feature>
<dbReference type="InterPro" id="IPR017804">
    <property type="entry name" value="MeTrfase_EgtD-like"/>
</dbReference>
<evidence type="ECO:0000313" key="5">
    <source>
        <dbReference type="EMBL" id="GAA5173715.1"/>
    </source>
</evidence>
<dbReference type="InterPro" id="IPR035094">
    <property type="entry name" value="EgtD"/>
</dbReference>
<keyword evidence="2 3" id="KW-0808">Transferase</keyword>
<comment type="caution">
    <text evidence="5">The sequence shown here is derived from an EMBL/GenBank/DDBJ whole genome shotgun (WGS) entry which is preliminary data.</text>
</comment>
<keyword evidence="6" id="KW-1185">Reference proteome</keyword>
<protein>
    <recommendedName>
        <fullName evidence="3">Histidine N-alpha-methyltransferase</fullName>
        <ecNumber evidence="3">2.1.1.44</ecNumber>
    </recommendedName>
    <alternativeName>
        <fullName evidence="3">Histidine trimethyltransferase</fullName>
    </alternativeName>
</protein>
<feature type="binding site" evidence="3">
    <location>
        <position position="114"/>
    </location>
    <ligand>
        <name>S-adenosyl-L-methionine</name>
        <dbReference type="ChEBI" id="CHEBI:59789"/>
    </ligand>
</feature>
<dbReference type="PANTHER" id="PTHR43397:SF1">
    <property type="entry name" value="ERGOTHIONEINE BIOSYNTHESIS PROTEIN 1"/>
    <property type="match status" value="1"/>
</dbReference>
<evidence type="ECO:0000259" key="4">
    <source>
        <dbReference type="Pfam" id="PF10017"/>
    </source>
</evidence>
<dbReference type="InterPro" id="IPR051128">
    <property type="entry name" value="EgtD_Methyltrsf_superfamily"/>
</dbReference>
<dbReference type="SUPFAM" id="SSF53335">
    <property type="entry name" value="S-adenosyl-L-methionine-dependent methyltransferases"/>
    <property type="match status" value="1"/>
</dbReference>
<dbReference type="PANTHER" id="PTHR43397">
    <property type="entry name" value="ERGOTHIONEINE BIOSYNTHESIS PROTEIN 1"/>
    <property type="match status" value="1"/>
</dbReference>
<dbReference type="HAMAP" id="MF_02037">
    <property type="entry name" value="EgtD"/>
    <property type="match status" value="1"/>
</dbReference>
<accession>A0ABP9RB44</accession>
<keyword evidence="3" id="KW-0949">S-adenosyl-L-methionine</keyword>
<comment type="function">
    <text evidence="3">Catalyzes the SAM-dependent triple methylation of the alpha-amino group of histidine to form hercynine, a step in the biosynthesis pathway of ergothioneine.</text>
</comment>
<dbReference type="InterPro" id="IPR032888">
    <property type="entry name" value="EgtD_Actinobacteria"/>
</dbReference>
<evidence type="ECO:0000313" key="6">
    <source>
        <dbReference type="Proteomes" id="UP001428817"/>
    </source>
</evidence>
<keyword evidence="1 3" id="KW-0489">Methyltransferase</keyword>